<dbReference type="OrthoDB" id="1882547at2759"/>
<evidence type="ECO:0000313" key="1">
    <source>
        <dbReference type="EMBL" id="KAG8471301.1"/>
    </source>
</evidence>
<accession>A0A8J5XYC1</accession>
<keyword evidence="2" id="KW-1185">Reference proteome</keyword>
<dbReference type="Gene3D" id="3.40.30.10">
    <property type="entry name" value="Glutaredoxin"/>
    <property type="match status" value="1"/>
</dbReference>
<organism evidence="1 2">
    <name type="scientific">Diacronema lutheri</name>
    <name type="common">Unicellular marine alga</name>
    <name type="synonym">Monochrysis lutheri</name>
    <dbReference type="NCBI Taxonomy" id="2081491"/>
    <lineage>
        <taxon>Eukaryota</taxon>
        <taxon>Haptista</taxon>
        <taxon>Haptophyta</taxon>
        <taxon>Pavlovophyceae</taxon>
        <taxon>Pavlovales</taxon>
        <taxon>Pavlovaceae</taxon>
        <taxon>Diacronema</taxon>
    </lineage>
</organism>
<evidence type="ECO:0000313" key="2">
    <source>
        <dbReference type="Proteomes" id="UP000751190"/>
    </source>
</evidence>
<dbReference type="EMBL" id="JAGTXO010000001">
    <property type="protein sequence ID" value="KAG8471301.1"/>
    <property type="molecule type" value="Genomic_DNA"/>
</dbReference>
<reference evidence="1" key="1">
    <citation type="submission" date="2021-05" db="EMBL/GenBank/DDBJ databases">
        <title>The genome of the haptophyte Pavlova lutheri (Diacronema luteri, Pavlovales) - a model for lipid biosynthesis in eukaryotic algae.</title>
        <authorList>
            <person name="Hulatt C.J."/>
            <person name="Posewitz M.C."/>
        </authorList>
    </citation>
    <scope>NUCLEOTIDE SEQUENCE</scope>
    <source>
        <strain evidence="1">NIVA-4/92</strain>
    </source>
</reference>
<proteinExistence type="predicted"/>
<dbReference type="Proteomes" id="UP000751190">
    <property type="component" value="Unassembled WGS sequence"/>
</dbReference>
<gene>
    <name evidence="1" type="ORF">KFE25_009722</name>
</gene>
<dbReference type="AlphaFoldDB" id="A0A8J5XYC1"/>
<comment type="caution">
    <text evidence="1">The sequence shown here is derived from an EMBL/GenBank/DDBJ whole genome shotgun (WGS) entry which is preliminary data.</text>
</comment>
<protein>
    <submittedName>
        <fullName evidence="1">Uncharacterized protein</fullName>
    </submittedName>
</protein>
<name>A0A8J5XYC1_DIALT</name>
<sequence length="68" mass="7219">MLRTLLPAARGACTRGFRSSAARFIAVGDKFPAIEIDQGFPPTKVDMAKRLASKKAIVIGLPGAYTPT</sequence>